<name>A0ABR6GEF0_9HYPH</name>
<evidence type="ECO:0000313" key="2">
    <source>
        <dbReference type="EMBL" id="MBB3164663.1"/>
    </source>
</evidence>
<feature type="transmembrane region" description="Helical" evidence="1">
    <location>
        <begin position="58"/>
        <end position="81"/>
    </location>
</feature>
<feature type="transmembrane region" description="Helical" evidence="1">
    <location>
        <begin position="159"/>
        <end position="187"/>
    </location>
</feature>
<reference evidence="2 3" key="1">
    <citation type="submission" date="2020-08" db="EMBL/GenBank/DDBJ databases">
        <title>Genomic Encyclopedia of Type Strains, Phase III (KMG-III): the genomes of soil and plant-associated and newly described type strains.</title>
        <authorList>
            <person name="Whitman W."/>
        </authorList>
    </citation>
    <scope>NUCLEOTIDE SEQUENCE [LARGE SCALE GENOMIC DNA]</scope>
    <source>
        <strain evidence="2 3">CECT 8280</strain>
    </source>
</reference>
<dbReference type="Proteomes" id="UP000542811">
    <property type="component" value="Unassembled WGS sequence"/>
</dbReference>
<feature type="transmembrane region" description="Helical" evidence="1">
    <location>
        <begin position="23"/>
        <end position="43"/>
    </location>
</feature>
<evidence type="ECO:0000313" key="3">
    <source>
        <dbReference type="Proteomes" id="UP000542811"/>
    </source>
</evidence>
<keyword evidence="1" id="KW-0472">Membrane</keyword>
<keyword evidence="3" id="KW-1185">Reference proteome</keyword>
<organism evidence="2 3">
    <name type="scientific">Rhizobium laguerreae</name>
    <dbReference type="NCBI Taxonomy" id="1076926"/>
    <lineage>
        <taxon>Bacteria</taxon>
        <taxon>Pseudomonadati</taxon>
        <taxon>Pseudomonadota</taxon>
        <taxon>Alphaproteobacteria</taxon>
        <taxon>Hyphomicrobiales</taxon>
        <taxon>Rhizobiaceae</taxon>
        <taxon>Rhizobium/Agrobacterium group</taxon>
        <taxon>Rhizobium</taxon>
    </lineage>
</organism>
<dbReference type="RefSeq" id="WP_077979612.1">
    <property type="nucleotide sequence ID" value="NZ_JACHXX010000008.1"/>
</dbReference>
<evidence type="ECO:0000256" key="1">
    <source>
        <dbReference type="SAM" id="Phobius"/>
    </source>
</evidence>
<protein>
    <submittedName>
        <fullName evidence="2">Uncharacterized protein</fullName>
    </submittedName>
</protein>
<feature type="transmembrane region" description="Helical" evidence="1">
    <location>
        <begin position="116"/>
        <end position="139"/>
    </location>
</feature>
<gene>
    <name evidence="2" type="ORF">FHS25_005166</name>
</gene>
<comment type="caution">
    <text evidence="2">The sequence shown here is derived from an EMBL/GenBank/DDBJ whole genome shotgun (WGS) entry which is preliminary data.</text>
</comment>
<keyword evidence="1" id="KW-0812">Transmembrane</keyword>
<keyword evidence="1" id="KW-1133">Transmembrane helix</keyword>
<sequence>MTSAYQFLRPFAFLAVKGPTLDLFRWTLPLATTVAVCAVYAWLPIKLELVGDKSASDYLIPFFSSLPGFFIAALAAVVAFAGGDLDKAVPGVKVSITVNGDTADNEISLRVFLSYLFAYLTMVSFLGFFFCVGGSLLAGNAVAVMNAVSEPETAARATWWLKCSFLAGMTFFASSIVFCTVQGLYFLAERVHQKLL</sequence>
<dbReference type="EMBL" id="JACHXX010000008">
    <property type="protein sequence ID" value="MBB3164663.1"/>
    <property type="molecule type" value="Genomic_DNA"/>
</dbReference>
<accession>A0ABR6GEF0</accession>
<proteinExistence type="predicted"/>